<keyword evidence="16" id="KW-1015">Disulfide bond</keyword>
<dbReference type="GO" id="GO:0008270">
    <property type="term" value="F:zinc ion binding"/>
    <property type="evidence" value="ECO:0007669"/>
    <property type="project" value="UniProtKB-KW"/>
</dbReference>
<dbReference type="InterPro" id="IPR000372">
    <property type="entry name" value="LRRNT"/>
</dbReference>
<dbReference type="PRINTS" id="PR00457">
    <property type="entry name" value="ANPEROXIDASE"/>
</dbReference>
<feature type="binding site" description="axial binding residue" evidence="25">
    <location>
        <position position="951"/>
    </location>
    <ligand>
        <name>heme b</name>
        <dbReference type="ChEBI" id="CHEBI:60344"/>
    </ligand>
    <ligandPart>
        <name>Fe</name>
        <dbReference type="ChEBI" id="CHEBI:18248"/>
    </ligandPart>
</feature>
<evidence type="ECO:0000256" key="25">
    <source>
        <dbReference type="PIRSR" id="PIRSR619791-2"/>
    </source>
</evidence>
<keyword evidence="6" id="KW-0433">Leucine-rich repeat</keyword>
<comment type="catalytic activity">
    <reaction evidence="22">
        <text>L-tyrosyl-[protein] + bromide + H2O2 + H(+) = 3-bromo-L-tyrosyl-[protein] + 2 H2O</text>
        <dbReference type="Rhea" id="RHEA:69360"/>
        <dbReference type="Rhea" id="RHEA-COMP:10136"/>
        <dbReference type="Rhea" id="RHEA-COMP:17686"/>
        <dbReference type="ChEBI" id="CHEBI:15377"/>
        <dbReference type="ChEBI" id="CHEBI:15378"/>
        <dbReference type="ChEBI" id="CHEBI:15858"/>
        <dbReference type="ChEBI" id="CHEBI:16240"/>
        <dbReference type="ChEBI" id="CHEBI:46858"/>
        <dbReference type="ChEBI" id="CHEBI:183512"/>
    </reaction>
    <physiologicalReaction direction="left-to-right" evidence="22">
        <dbReference type="Rhea" id="RHEA:69361"/>
    </physiologicalReaction>
</comment>
<comment type="similarity">
    <text evidence="3">Belongs to the immunoglobulin superfamily. DCC family.</text>
</comment>
<sequence length="1544" mass="176697">MEWIILLLLICAALSQQCPVDCMCKGTTVDCSSKNLNAFPDKIPEYTTELILSNNNIMALRKVDVEQLKELKSLELKNNSISEIEQNILDVLPELTKLGLDMNKLRSIPQLASNPHSKIETLNFSENMISKVDKSIIKENPTVKVFTISKNRLQSLPNNFFPRHRFLENSSLRRNPWTCDCRILQVKKYAEYLMKIDANNQFTPRCLFPPHLKGELLTDIPDEKLQCSKPIIVAHRDEKIFDCPVEKEDSVRFKVTWLDKNLDPVLPDDELHQLRNGSLVTSPLSSKQRNSRFTLHFTFQQPPTSSRDGEVLDLVCEAAGNPSPTISWMFGSTKIIESRKHKLMRGGRTLRIWPFLESDVGKYTCIAKNDNGAISHTVPVTLISSEKPNIFDPPMETKANIGQSVTLRCKARGVPKPDIVWLFEGTRIPRKNTRYTISDDNTELNIEKVTRHDSGVYTCQAVSTAGSDVAQATMTVGQELTNQVDELLSKETIDMIAMQAKGNVESAYKSTKESLKIDKIENPQDLRKLFKFAIPLKKVDLGKAREIYEESLRLVQIHIDKGLKLSPTVIAPNVSYEAVLPVNYVQTLMEKSGCQTGQFVESCDDICFFSKYRSYDGQCNNFEHPMRGVSEMAFLRLLPPRYENGFNTPVGWEKGKLYNGFEVPNARKVSRLLIGTDEITPHDHLSSMTMQWGQFIDHDMTLTAPALTRHSYKEGAFCNRTCENIDPCFNIQLEPDDPKLHTGLYQKYPCMEFERNGAICGSGETSPIFQRVTYRDQMNVLTSYLDASGIYGNSEEQALALRDLFSDHGLLRFDIVSAANKPYLPFEKEDDMDCRRNYSRENPINCFLAGDIRANEQLGLMSMHTIFMREHNRIAGKLLEANENWDGETIFQETRKIIGAILQKITYDDWLPKILGRATYNEVIGPYKGYNPDVDATISNEFATAALRFAHTLINPQLFRFDKNFTVIKEGHIPLHNAFFAPERLVSEGGVDPILRGLFAAPIKLPKPDQILNKELTEKLFNKYHEVALDLAAFNIQRGRDHGLPTWTEYRKFCNLSVPKTWNDLKSIVQDETVILKLEKLYGSPENIDLWVGGVTEKRTSEALMGPTLACIIADQFRRTRDGDRFWYENDEVFTKMQLRQIKKVTLAKIICMNGDDIDRVQRDIFVYHGDKMQFYEKCENLPEMNLNMWTTCCDTTCSLSAGVTRNTVDEVKKRKRRDKNLKVCTENKKVYRSGEKWINSDDKCVQCMCDDASFAMESIHEQHCDNCFNGRCDYSQCTLNECAFCFVKLHSCKIPDHVENICRKSTIKCPNFTYGCPHKFMRFKMSSHLENCPCSVVVCGRERSRKAQNKSNTTMLKNWGKSPTRWDFKLEDKDIDVGLALIDQIDLNVENLPESMIKNDNASVVKNGGKLYTFRCLKIVKRTEFANHSLMQHSLTTDQMELWVTRLMNYLSNFCIKEDNFCQNPTEMGPTMFENLPLWLYEHLSQFLTGTALFNLSSTNRIVRAKVFAACRSHTYIDQKWVKPNPDGGWITEKPVKKNILIT</sequence>
<dbReference type="Pfam" id="PF13855">
    <property type="entry name" value="LRR_8"/>
    <property type="match status" value="1"/>
</dbReference>
<dbReference type="PROSITE" id="PS51450">
    <property type="entry name" value="LRR"/>
    <property type="match status" value="1"/>
</dbReference>
<evidence type="ECO:0000256" key="12">
    <source>
        <dbReference type="ARBA" id="ARBA00022833"/>
    </source>
</evidence>
<comment type="catalytic activity">
    <reaction evidence="21">
        <text>L-lysyl-[collagen] + L-methionyl-[collagen] + hypobromite = [collagen]-L-lysyl-N-S-L-methionyl-[collagen] + bromide + H2O + H(+)</text>
        <dbReference type="Rhea" id="RHEA:66024"/>
        <dbReference type="Rhea" id="RHEA-COMP:12751"/>
        <dbReference type="Rhea" id="RHEA-COMP:16949"/>
        <dbReference type="Rhea" id="RHEA-COMP:16951"/>
        <dbReference type="ChEBI" id="CHEBI:15377"/>
        <dbReference type="ChEBI" id="CHEBI:15378"/>
        <dbReference type="ChEBI" id="CHEBI:15858"/>
        <dbReference type="ChEBI" id="CHEBI:16044"/>
        <dbReference type="ChEBI" id="CHEBI:29250"/>
        <dbReference type="ChEBI" id="CHEBI:29969"/>
        <dbReference type="ChEBI" id="CHEBI:166867"/>
    </reaction>
    <physiologicalReaction direction="left-to-right" evidence="21">
        <dbReference type="Rhea" id="RHEA:66025"/>
    </physiologicalReaction>
</comment>
<dbReference type="SUPFAM" id="SSF48113">
    <property type="entry name" value="Heme-dependent peroxidases"/>
    <property type="match status" value="1"/>
</dbReference>
<evidence type="ECO:0000256" key="11">
    <source>
        <dbReference type="ARBA" id="ARBA00022771"/>
    </source>
</evidence>
<evidence type="ECO:0000256" key="6">
    <source>
        <dbReference type="ARBA" id="ARBA00022614"/>
    </source>
</evidence>
<dbReference type="PROSITE" id="PS50292">
    <property type="entry name" value="PEROXIDASE_3"/>
    <property type="match status" value="1"/>
</dbReference>
<protein>
    <recommendedName>
        <fullName evidence="32">Peroxidase</fullName>
    </recommendedName>
</protein>
<keyword evidence="14" id="KW-0560">Oxidoreductase</keyword>
<evidence type="ECO:0000256" key="23">
    <source>
        <dbReference type="ARBA" id="ARBA00049501"/>
    </source>
</evidence>
<dbReference type="InterPro" id="IPR013783">
    <property type="entry name" value="Ig-like_fold"/>
</dbReference>
<evidence type="ECO:0000256" key="1">
    <source>
        <dbReference type="ARBA" id="ARBA00001970"/>
    </source>
</evidence>
<evidence type="ECO:0000256" key="20">
    <source>
        <dbReference type="ARBA" id="ARBA00047610"/>
    </source>
</evidence>
<dbReference type="GO" id="GO:0004601">
    <property type="term" value="F:peroxidase activity"/>
    <property type="evidence" value="ECO:0007669"/>
    <property type="project" value="UniProtKB-KW"/>
</dbReference>
<dbReference type="Gene3D" id="3.80.10.10">
    <property type="entry name" value="Ribonuclease Inhibitor"/>
    <property type="match status" value="2"/>
</dbReference>
<dbReference type="SMART" id="SM00013">
    <property type="entry name" value="LRRNT"/>
    <property type="match status" value="1"/>
</dbReference>
<evidence type="ECO:0000256" key="22">
    <source>
        <dbReference type="ARBA" id="ARBA00048887"/>
    </source>
</evidence>
<evidence type="ECO:0000256" key="3">
    <source>
        <dbReference type="ARBA" id="ARBA00009588"/>
    </source>
</evidence>
<dbReference type="Gene3D" id="2.60.40.10">
    <property type="entry name" value="Immunoglobulins"/>
    <property type="match status" value="2"/>
</dbReference>
<dbReference type="SUPFAM" id="SSF49599">
    <property type="entry name" value="TRAF domain-like"/>
    <property type="match status" value="1"/>
</dbReference>
<keyword evidence="17" id="KW-0325">Glycoprotein</keyword>
<dbReference type="PANTHER" id="PTHR11475:SF140">
    <property type="entry name" value="PEROXIDASIN HOMOLOG PXN-2"/>
    <property type="match status" value="1"/>
</dbReference>
<comment type="similarity">
    <text evidence="24">Belongs to the peroxidase family. XPO subfamily.</text>
</comment>
<evidence type="ECO:0000256" key="14">
    <source>
        <dbReference type="ARBA" id="ARBA00023002"/>
    </source>
</evidence>
<comment type="caution">
    <text evidence="30">The sequence shown here is derived from an EMBL/GenBank/DDBJ whole genome shotgun (WGS) entry which is preliminary data.</text>
</comment>
<dbReference type="InterPro" id="IPR000483">
    <property type="entry name" value="Cys-rich_flank_reg_C"/>
</dbReference>
<comment type="catalytic activity">
    <reaction evidence="19">
        <text>bromide + H2O2 = hypobromite + H2O</text>
        <dbReference type="Rhea" id="RHEA:66016"/>
        <dbReference type="ChEBI" id="CHEBI:15377"/>
        <dbReference type="ChEBI" id="CHEBI:15858"/>
        <dbReference type="ChEBI" id="CHEBI:16240"/>
        <dbReference type="ChEBI" id="CHEBI:29250"/>
    </reaction>
    <physiologicalReaction direction="left-to-right" evidence="19">
        <dbReference type="Rhea" id="RHEA:66017"/>
    </physiologicalReaction>
</comment>
<comment type="subcellular location">
    <subcellularLocation>
        <location evidence="2">Secreted</location>
    </subcellularLocation>
</comment>
<dbReference type="InterPro" id="IPR032675">
    <property type="entry name" value="LRR_dom_sf"/>
</dbReference>
<dbReference type="InterPro" id="IPR003598">
    <property type="entry name" value="Ig_sub2"/>
</dbReference>
<dbReference type="InterPro" id="IPR019791">
    <property type="entry name" value="Haem_peroxidase_animal"/>
</dbReference>
<keyword evidence="8 25" id="KW-0479">Metal-binding</keyword>
<dbReference type="Pfam" id="PF01462">
    <property type="entry name" value="LRRNT"/>
    <property type="match status" value="1"/>
</dbReference>
<dbReference type="Pfam" id="PF13927">
    <property type="entry name" value="Ig_3"/>
    <property type="match status" value="1"/>
</dbReference>
<evidence type="ECO:0000256" key="7">
    <source>
        <dbReference type="ARBA" id="ARBA00022617"/>
    </source>
</evidence>
<name>A0A8S1ESN8_9PELO</name>
<evidence type="ECO:0000256" key="13">
    <source>
        <dbReference type="ARBA" id="ARBA00022837"/>
    </source>
</evidence>
<dbReference type="InterPro" id="IPR013098">
    <property type="entry name" value="Ig_I-set"/>
</dbReference>
<feature type="signal peptide" evidence="27">
    <location>
        <begin position="1"/>
        <end position="15"/>
    </location>
</feature>
<dbReference type="InterPro" id="IPR003599">
    <property type="entry name" value="Ig_sub"/>
</dbReference>
<dbReference type="InterPro" id="IPR037120">
    <property type="entry name" value="Haem_peroxidase_sf_animal"/>
</dbReference>
<evidence type="ECO:0000256" key="27">
    <source>
        <dbReference type="SAM" id="SignalP"/>
    </source>
</evidence>
<evidence type="ECO:0000256" key="18">
    <source>
        <dbReference type="ARBA" id="ARBA00023319"/>
    </source>
</evidence>
<evidence type="ECO:0000256" key="4">
    <source>
        <dbReference type="ARBA" id="ARBA00022525"/>
    </source>
</evidence>
<keyword evidence="9 27" id="KW-0732">Signal</keyword>
<feature type="domain" description="Ig-like" evidence="29">
    <location>
        <begin position="283"/>
        <end position="381"/>
    </location>
</feature>
<keyword evidence="15 25" id="KW-0408">Iron</keyword>
<keyword evidence="7 25" id="KW-0349">Heme</keyword>
<dbReference type="SMART" id="SM00082">
    <property type="entry name" value="LRRCT"/>
    <property type="match status" value="1"/>
</dbReference>
<keyword evidence="31" id="KW-1185">Reference proteome</keyword>
<evidence type="ECO:0008006" key="32">
    <source>
        <dbReference type="Google" id="ProtNLM"/>
    </source>
</evidence>
<accession>A0A8S1ESN8</accession>
<evidence type="ECO:0000313" key="31">
    <source>
        <dbReference type="Proteomes" id="UP000494206"/>
    </source>
</evidence>
<reference evidence="30 31" key="1">
    <citation type="submission" date="2020-04" db="EMBL/GenBank/DDBJ databases">
        <authorList>
            <person name="Laetsch R D."/>
            <person name="Stevens L."/>
            <person name="Kumar S."/>
            <person name="Blaxter L. M."/>
        </authorList>
    </citation>
    <scope>NUCLEOTIDE SEQUENCE [LARGE SCALE GENOMIC DNA]</scope>
</reference>
<evidence type="ECO:0000313" key="30">
    <source>
        <dbReference type="EMBL" id="CAB3400911.1"/>
    </source>
</evidence>
<dbReference type="FunFam" id="2.60.40.10:FF:000299">
    <property type="entry name" value="protogenin isoform X2"/>
    <property type="match status" value="1"/>
</dbReference>
<organism evidence="30 31">
    <name type="scientific">Caenorhabditis bovis</name>
    <dbReference type="NCBI Taxonomy" id="2654633"/>
    <lineage>
        <taxon>Eukaryota</taxon>
        <taxon>Metazoa</taxon>
        <taxon>Ecdysozoa</taxon>
        <taxon>Nematoda</taxon>
        <taxon>Chromadorea</taxon>
        <taxon>Rhabditida</taxon>
        <taxon>Rhabditina</taxon>
        <taxon>Rhabditomorpha</taxon>
        <taxon>Rhabditoidea</taxon>
        <taxon>Rhabditidae</taxon>
        <taxon>Peloderinae</taxon>
        <taxon>Caenorhabditis</taxon>
    </lineage>
</organism>
<proteinExistence type="inferred from homology"/>
<dbReference type="GO" id="GO:0006979">
    <property type="term" value="P:response to oxidative stress"/>
    <property type="evidence" value="ECO:0007669"/>
    <property type="project" value="InterPro"/>
</dbReference>
<dbReference type="InterPro" id="IPR034824">
    <property type="entry name" value="Peroxidasin_peroxidase"/>
</dbReference>
<dbReference type="FunFam" id="2.60.40.10:FF:000032">
    <property type="entry name" value="palladin isoform X1"/>
    <property type="match status" value="1"/>
</dbReference>
<keyword evidence="4" id="KW-0964">Secreted</keyword>
<keyword evidence="5" id="KW-0575">Peroxidase</keyword>
<comment type="catalytic activity">
    <reaction evidence="20">
        <text>L-lysyl-[collagen] + L-methionyl-[collagen] + H2O2 = [collagen]-L-lysyl-N-S-L-methionyl-[collagen] + 2 H2O + H(+)</text>
        <dbReference type="Rhea" id="RHEA:66020"/>
        <dbReference type="Rhea" id="RHEA-COMP:12751"/>
        <dbReference type="Rhea" id="RHEA-COMP:16949"/>
        <dbReference type="Rhea" id="RHEA-COMP:16951"/>
        <dbReference type="ChEBI" id="CHEBI:15377"/>
        <dbReference type="ChEBI" id="CHEBI:15378"/>
        <dbReference type="ChEBI" id="CHEBI:16044"/>
        <dbReference type="ChEBI" id="CHEBI:16240"/>
        <dbReference type="ChEBI" id="CHEBI:29969"/>
        <dbReference type="ChEBI" id="CHEBI:166867"/>
    </reaction>
    <physiologicalReaction direction="left-to-right" evidence="20">
        <dbReference type="Rhea" id="RHEA:66021"/>
    </physiologicalReaction>
</comment>
<dbReference type="SMART" id="SM00409">
    <property type="entry name" value="IG"/>
    <property type="match status" value="2"/>
</dbReference>
<dbReference type="InterPro" id="IPR010255">
    <property type="entry name" value="Haem_peroxidase_sf"/>
</dbReference>
<dbReference type="GO" id="GO:0020037">
    <property type="term" value="F:heme binding"/>
    <property type="evidence" value="ECO:0007669"/>
    <property type="project" value="InterPro"/>
</dbReference>
<evidence type="ECO:0000259" key="28">
    <source>
        <dbReference type="PROSITE" id="PS50145"/>
    </source>
</evidence>
<dbReference type="PROSITE" id="PS50145">
    <property type="entry name" value="ZF_TRAF"/>
    <property type="match status" value="1"/>
</dbReference>
<evidence type="ECO:0000256" key="19">
    <source>
        <dbReference type="ARBA" id="ARBA00047544"/>
    </source>
</evidence>
<evidence type="ECO:0000256" key="10">
    <source>
        <dbReference type="ARBA" id="ARBA00022737"/>
    </source>
</evidence>
<dbReference type="InterPro" id="IPR036179">
    <property type="entry name" value="Ig-like_dom_sf"/>
</dbReference>
<evidence type="ECO:0000256" key="5">
    <source>
        <dbReference type="ARBA" id="ARBA00022559"/>
    </source>
</evidence>
<keyword evidence="12 26" id="KW-0862">Zinc</keyword>
<dbReference type="PANTHER" id="PTHR11475">
    <property type="entry name" value="OXIDASE/PEROXIDASE"/>
    <property type="match status" value="1"/>
</dbReference>
<dbReference type="InterPro" id="IPR001611">
    <property type="entry name" value="Leu-rich_rpt"/>
</dbReference>
<keyword evidence="10" id="KW-0677">Repeat</keyword>
<dbReference type="SMART" id="SM00408">
    <property type="entry name" value="IGc2"/>
    <property type="match status" value="2"/>
</dbReference>
<evidence type="ECO:0000256" key="17">
    <source>
        <dbReference type="ARBA" id="ARBA00023180"/>
    </source>
</evidence>
<feature type="domain" description="TRAF-type" evidence="28">
    <location>
        <begin position="1298"/>
        <end position="1340"/>
    </location>
</feature>
<dbReference type="EMBL" id="CADEPM010000002">
    <property type="protein sequence ID" value="CAB3400911.1"/>
    <property type="molecule type" value="Genomic_DNA"/>
</dbReference>
<keyword evidence="11 26" id="KW-0863">Zinc-finger</keyword>
<feature type="zinc finger region" description="TRAF-type" evidence="26">
    <location>
        <begin position="1298"/>
        <end position="1340"/>
    </location>
</feature>
<dbReference type="Proteomes" id="UP000494206">
    <property type="component" value="Unassembled WGS sequence"/>
</dbReference>
<evidence type="ECO:0000256" key="26">
    <source>
        <dbReference type="PROSITE-ProRule" id="PRU00207"/>
    </source>
</evidence>
<evidence type="ECO:0000256" key="24">
    <source>
        <dbReference type="ARBA" id="ARBA00061342"/>
    </source>
</evidence>
<dbReference type="FunFam" id="1.10.640.10:FF:000001">
    <property type="entry name" value="Peroxidasin homolog"/>
    <property type="match status" value="1"/>
</dbReference>
<dbReference type="Pfam" id="PF07679">
    <property type="entry name" value="I-set"/>
    <property type="match status" value="1"/>
</dbReference>
<evidence type="ECO:0000256" key="2">
    <source>
        <dbReference type="ARBA" id="ARBA00004613"/>
    </source>
</evidence>
<dbReference type="InterPro" id="IPR001293">
    <property type="entry name" value="Znf_TRAF"/>
</dbReference>
<comment type="cofactor">
    <cofactor evidence="1">
        <name>heme b</name>
        <dbReference type="ChEBI" id="CHEBI:60344"/>
    </cofactor>
</comment>
<dbReference type="Pfam" id="PF15965">
    <property type="entry name" value="zf-TRAF_2"/>
    <property type="match status" value="1"/>
</dbReference>
<dbReference type="InterPro" id="IPR007110">
    <property type="entry name" value="Ig-like_dom"/>
</dbReference>
<dbReference type="GO" id="GO:0005615">
    <property type="term" value="C:extracellular space"/>
    <property type="evidence" value="ECO:0007669"/>
    <property type="project" value="TreeGrafter"/>
</dbReference>
<keyword evidence="18" id="KW-0393">Immunoglobulin domain</keyword>
<feature type="domain" description="Ig-like" evidence="29">
    <location>
        <begin position="388"/>
        <end position="475"/>
    </location>
</feature>
<dbReference type="PROSITE" id="PS50835">
    <property type="entry name" value="IG_LIKE"/>
    <property type="match status" value="2"/>
</dbReference>
<dbReference type="Gene3D" id="1.10.640.10">
    <property type="entry name" value="Haem peroxidase domain superfamily, animal type"/>
    <property type="match status" value="1"/>
</dbReference>
<dbReference type="SMART" id="SM00369">
    <property type="entry name" value="LRR_TYP"/>
    <property type="match status" value="2"/>
</dbReference>
<dbReference type="SUPFAM" id="SSF48726">
    <property type="entry name" value="Immunoglobulin"/>
    <property type="match status" value="2"/>
</dbReference>
<evidence type="ECO:0000256" key="16">
    <source>
        <dbReference type="ARBA" id="ARBA00023157"/>
    </source>
</evidence>
<evidence type="ECO:0000256" key="15">
    <source>
        <dbReference type="ARBA" id="ARBA00023004"/>
    </source>
</evidence>
<dbReference type="CDD" id="cd09826">
    <property type="entry name" value="peroxidasin_like"/>
    <property type="match status" value="1"/>
</dbReference>
<dbReference type="InterPro" id="IPR003591">
    <property type="entry name" value="Leu-rich_rpt_typical-subtyp"/>
</dbReference>
<evidence type="ECO:0000256" key="9">
    <source>
        <dbReference type="ARBA" id="ARBA00022729"/>
    </source>
</evidence>
<gene>
    <name evidence="30" type="ORF">CBOVIS_LOCUS3742</name>
</gene>
<dbReference type="OrthoDB" id="823504at2759"/>
<evidence type="ECO:0000256" key="21">
    <source>
        <dbReference type="ARBA" id="ARBA00048396"/>
    </source>
</evidence>
<evidence type="ECO:0000256" key="8">
    <source>
        <dbReference type="ARBA" id="ARBA00022723"/>
    </source>
</evidence>
<feature type="chain" id="PRO_5035865017" description="Peroxidase" evidence="27">
    <location>
        <begin position="16"/>
        <end position="1544"/>
    </location>
</feature>
<dbReference type="Pfam" id="PF03098">
    <property type="entry name" value="An_peroxidase"/>
    <property type="match status" value="1"/>
</dbReference>
<dbReference type="SUPFAM" id="SSF52058">
    <property type="entry name" value="L domain-like"/>
    <property type="match status" value="1"/>
</dbReference>
<evidence type="ECO:0000259" key="29">
    <source>
        <dbReference type="PROSITE" id="PS50835"/>
    </source>
</evidence>
<keyword evidence="13" id="KW-0106">Calcium</keyword>
<comment type="catalytic activity">
    <reaction evidence="23">
        <text>hypobromite + L-tyrosyl-[protein] + H(+) = 3-bromo-L-tyrosyl-[protein] + H2O</text>
        <dbReference type="Rhea" id="RHEA:69356"/>
        <dbReference type="Rhea" id="RHEA-COMP:10136"/>
        <dbReference type="Rhea" id="RHEA-COMP:17686"/>
        <dbReference type="ChEBI" id="CHEBI:15377"/>
        <dbReference type="ChEBI" id="CHEBI:15378"/>
        <dbReference type="ChEBI" id="CHEBI:29250"/>
        <dbReference type="ChEBI" id="CHEBI:46858"/>
        <dbReference type="ChEBI" id="CHEBI:183512"/>
    </reaction>
    <physiologicalReaction direction="left-to-right" evidence="23">
        <dbReference type="Rhea" id="RHEA:69357"/>
    </physiologicalReaction>
</comment>